<gene>
    <name evidence="2" type="ORF">CVT06_06205</name>
</gene>
<proteinExistence type="predicted"/>
<dbReference type="InterPro" id="IPR036597">
    <property type="entry name" value="Fido-like_dom_sf"/>
</dbReference>
<dbReference type="EMBL" id="CP049274">
    <property type="protein sequence ID" value="QPH84689.1"/>
    <property type="molecule type" value="Genomic_DNA"/>
</dbReference>
<protein>
    <recommendedName>
        <fullName evidence="1">Fido domain-containing protein</fullName>
    </recommendedName>
</protein>
<name>A0A7S9R6Z9_9BACT</name>
<accession>A0A7S9R6Z9</accession>
<sequence length="41" mass="4781">MHIFSFFIHPYDNGNGRIIRALAHYFLREDGVKPFSISSII</sequence>
<dbReference type="PROSITE" id="PS51459">
    <property type="entry name" value="FIDO"/>
    <property type="match status" value="1"/>
</dbReference>
<dbReference type="RefSeq" id="WP_107793775.1">
    <property type="nucleotide sequence ID" value="NZ_CP049274.1"/>
</dbReference>
<dbReference type="AlphaFoldDB" id="A0A7S9R6Z9"/>
<organism evidence="2 3">
    <name type="scientific">Campylobacter concisus</name>
    <dbReference type="NCBI Taxonomy" id="199"/>
    <lineage>
        <taxon>Bacteria</taxon>
        <taxon>Pseudomonadati</taxon>
        <taxon>Campylobacterota</taxon>
        <taxon>Epsilonproteobacteria</taxon>
        <taxon>Campylobacterales</taxon>
        <taxon>Campylobacteraceae</taxon>
        <taxon>Campylobacter</taxon>
    </lineage>
</organism>
<dbReference type="Gene3D" id="1.10.3290.10">
    <property type="entry name" value="Fido-like domain"/>
    <property type="match status" value="1"/>
</dbReference>
<evidence type="ECO:0000313" key="3">
    <source>
        <dbReference type="Proteomes" id="UP000594630"/>
    </source>
</evidence>
<dbReference type="InterPro" id="IPR003812">
    <property type="entry name" value="Fido"/>
</dbReference>
<feature type="domain" description="Fido" evidence="1">
    <location>
        <begin position="1"/>
        <end position="41"/>
    </location>
</feature>
<reference evidence="2 3" key="1">
    <citation type="journal article" date="2018" name="Emerg. Microbes Infect.">
        <title>Genomic analysis of oral Campylobacter concisus strains identified a potential bacterial molecular marker associated with active Crohn's disease.</title>
        <authorList>
            <person name="Liu F."/>
            <person name="Ma R."/>
            <person name="Tay C.Y.A."/>
            <person name="Octavia S."/>
            <person name="Lan R."/>
            <person name="Chung H.K.L."/>
            <person name="Riordan S.M."/>
            <person name="Grimm M.C."/>
            <person name="Leong R.W."/>
            <person name="Tanaka M.M."/>
            <person name="Connor S."/>
            <person name="Zhang L."/>
        </authorList>
    </citation>
    <scope>NUCLEOTIDE SEQUENCE [LARGE SCALE GENOMIC DNA]</scope>
    <source>
        <strain evidence="2 3">P10CDO-S2</strain>
    </source>
</reference>
<evidence type="ECO:0000313" key="2">
    <source>
        <dbReference type="EMBL" id="QPH84689.1"/>
    </source>
</evidence>
<evidence type="ECO:0000259" key="1">
    <source>
        <dbReference type="PROSITE" id="PS51459"/>
    </source>
</evidence>
<dbReference type="SUPFAM" id="SSF140931">
    <property type="entry name" value="Fic-like"/>
    <property type="match status" value="1"/>
</dbReference>
<dbReference type="Proteomes" id="UP000594630">
    <property type="component" value="Chromosome"/>
</dbReference>